<comment type="similarity">
    <text evidence="6">Belongs to the MAL family.</text>
</comment>
<evidence type="ECO:0000256" key="1">
    <source>
        <dbReference type="ARBA" id="ARBA00004141"/>
    </source>
</evidence>
<organism evidence="11">
    <name type="scientific">Equus asinus asinus</name>
    <dbReference type="NCBI Taxonomy" id="83772"/>
    <lineage>
        <taxon>Eukaryota</taxon>
        <taxon>Metazoa</taxon>
        <taxon>Chordata</taxon>
        <taxon>Craniata</taxon>
        <taxon>Vertebrata</taxon>
        <taxon>Euteleostomi</taxon>
        <taxon>Mammalia</taxon>
        <taxon>Eutheria</taxon>
        <taxon>Laurasiatheria</taxon>
        <taxon>Perissodactyla</taxon>
        <taxon>Equidae</taxon>
        <taxon>Equus</taxon>
    </lineage>
</organism>
<reference evidence="11" key="1">
    <citation type="submission" date="2023-03" db="UniProtKB">
        <authorList>
            <consortium name="Ensembl"/>
        </authorList>
    </citation>
    <scope>IDENTIFICATION</scope>
</reference>
<dbReference type="Pfam" id="PF01284">
    <property type="entry name" value="MARVEL"/>
    <property type="match status" value="1"/>
</dbReference>
<dbReference type="PRINTS" id="PR01884">
    <property type="entry name" value="MALPROTEIN"/>
</dbReference>
<proteinExistence type="inferred from homology"/>
<dbReference type="PANTHER" id="PTHR22776:SF12">
    <property type="entry name" value="MYELIN AND LYMPHOCYTE PROTEIN"/>
    <property type="match status" value="1"/>
</dbReference>
<dbReference type="PANTHER" id="PTHR22776">
    <property type="entry name" value="MARVEL-CONTAINING POTENTIAL LIPID RAFT-ASSOCIATED PROTEIN"/>
    <property type="match status" value="1"/>
</dbReference>
<evidence type="ECO:0000256" key="9">
    <source>
        <dbReference type="SAM" id="Phobius"/>
    </source>
</evidence>
<dbReference type="GO" id="GO:0042552">
    <property type="term" value="P:myelination"/>
    <property type="evidence" value="ECO:0007669"/>
    <property type="project" value="TreeGrafter"/>
</dbReference>
<evidence type="ECO:0000256" key="8">
    <source>
        <dbReference type="PROSITE-ProRule" id="PRU00581"/>
    </source>
</evidence>
<keyword evidence="4 8" id="KW-0472">Membrane</keyword>
<sequence length="160" mass="17462">MAPTASSGGSTLPSGFAVFTTFPDLLFILEFVFGGLVWILVASSLVPLPLLQGWVMFASVFCFTGTTVLVFLYMCDADCGDTLDIVYHCFASMFYLSASILEALATNNMQEGSYFTYQHYLENIFATVFSCLATLVYMQHVCASCGILDYSLGEDSDSDN</sequence>
<evidence type="ECO:0000259" key="10">
    <source>
        <dbReference type="PROSITE" id="PS51225"/>
    </source>
</evidence>
<accession>A0A8C4LCJ8</accession>
<dbReference type="OMA" id="CCSIPDM"/>
<feature type="domain" description="MARVEL" evidence="10">
    <location>
        <begin position="18"/>
        <end position="149"/>
    </location>
</feature>
<keyword evidence="2 8" id="KW-0812">Transmembrane</keyword>
<dbReference type="InterPro" id="IPR050578">
    <property type="entry name" value="MARVEL-CKLF_proteins"/>
</dbReference>
<dbReference type="InterPro" id="IPR008253">
    <property type="entry name" value="Marvel"/>
</dbReference>
<dbReference type="GO" id="GO:0019911">
    <property type="term" value="F:structural constituent of myelin sheath"/>
    <property type="evidence" value="ECO:0007669"/>
    <property type="project" value="TreeGrafter"/>
</dbReference>
<dbReference type="GO" id="GO:0016020">
    <property type="term" value="C:membrane"/>
    <property type="evidence" value="ECO:0007669"/>
    <property type="project" value="UniProtKB-SubCell"/>
</dbReference>
<name>A0A8C4LCJ8_EQUAS</name>
<keyword evidence="5" id="KW-0449">Lipoprotein</keyword>
<feature type="transmembrane region" description="Helical" evidence="9">
    <location>
        <begin position="117"/>
        <end position="138"/>
    </location>
</feature>
<feature type="transmembrane region" description="Helical" evidence="9">
    <location>
        <begin position="53"/>
        <end position="73"/>
    </location>
</feature>
<evidence type="ECO:0000256" key="7">
    <source>
        <dbReference type="ARBA" id="ARBA00039981"/>
    </source>
</evidence>
<protein>
    <recommendedName>
        <fullName evidence="7">Myelin and lymphocyte protein</fullName>
    </recommendedName>
</protein>
<keyword evidence="3 9" id="KW-1133">Transmembrane helix</keyword>
<dbReference type="InterPro" id="IPR013295">
    <property type="entry name" value="MAL"/>
</dbReference>
<evidence type="ECO:0000256" key="2">
    <source>
        <dbReference type="ARBA" id="ARBA00022692"/>
    </source>
</evidence>
<evidence type="ECO:0000256" key="3">
    <source>
        <dbReference type="ARBA" id="ARBA00022989"/>
    </source>
</evidence>
<evidence type="ECO:0000313" key="11">
    <source>
        <dbReference type="Ensembl" id="ENSEASP00005007216.1"/>
    </source>
</evidence>
<evidence type="ECO:0000256" key="5">
    <source>
        <dbReference type="ARBA" id="ARBA00023288"/>
    </source>
</evidence>
<dbReference type="AlphaFoldDB" id="A0A8C4LCJ8"/>
<dbReference type="PROSITE" id="PS51225">
    <property type="entry name" value="MARVEL"/>
    <property type="match status" value="1"/>
</dbReference>
<dbReference type="Ensembl" id="ENSEAST00005007874.1">
    <property type="protein sequence ID" value="ENSEASP00005007216.1"/>
    <property type="gene ID" value="ENSEASG00005005284.1"/>
</dbReference>
<evidence type="ECO:0000256" key="4">
    <source>
        <dbReference type="ARBA" id="ARBA00023136"/>
    </source>
</evidence>
<evidence type="ECO:0000256" key="6">
    <source>
        <dbReference type="ARBA" id="ARBA00034721"/>
    </source>
</evidence>
<comment type="subcellular location">
    <subcellularLocation>
        <location evidence="1">Membrane</location>
        <topology evidence="1">Multi-pass membrane protein</topology>
    </subcellularLocation>
</comment>
<feature type="transmembrane region" description="Helical" evidence="9">
    <location>
        <begin position="25"/>
        <end position="46"/>
    </location>
</feature>
<feature type="transmembrane region" description="Helical" evidence="9">
    <location>
        <begin position="85"/>
        <end position="105"/>
    </location>
</feature>